<sequence>MHNMVLGPVPGIGWIPLVEDAQADCVQLRPHGCTAIRTREIQNVRHLESPVDRLRSDKARSSEPNDNHACMFAG</sequence>
<dbReference type="AlphaFoldDB" id="A0A2A6J995"/>
<keyword evidence="3" id="KW-1185">Reference proteome</keyword>
<protein>
    <submittedName>
        <fullName evidence="2">Uncharacterized protein</fullName>
    </submittedName>
</protein>
<name>A0A2A6J995_9HYPH</name>
<comment type="caution">
    <text evidence="2">The sequence shown here is derived from an EMBL/GenBank/DDBJ whole genome shotgun (WGS) entry which is preliminary data.</text>
</comment>
<accession>A0A2A6J995</accession>
<reference evidence="2 3" key="1">
    <citation type="submission" date="2017-09" db="EMBL/GenBank/DDBJ databases">
        <title>Comparative genomics of rhizobia isolated from Phaseolus vulgaris in China.</title>
        <authorList>
            <person name="Tong W."/>
        </authorList>
    </citation>
    <scope>NUCLEOTIDE SEQUENCE [LARGE SCALE GENOMIC DNA]</scope>
    <source>
        <strain evidence="2 3">C5</strain>
    </source>
</reference>
<dbReference type="EMBL" id="NWSV01000013">
    <property type="protein sequence ID" value="PDT02467.1"/>
    <property type="molecule type" value="Genomic_DNA"/>
</dbReference>
<gene>
    <name evidence="2" type="ORF">CO666_19575</name>
</gene>
<evidence type="ECO:0000313" key="3">
    <source>
        <dbReference type="Proteomes" id="UP000220768"/>
    </source>
</evidence>
<proteinExistence type="predicted"/>
<evidence type="ECO:0000256" key="1">
    <source>
        <dbReference type="SAM" id="MobiDB-lite"/>
    </source>
</evidence>
<dbReference type="Proteomes" id="UP000220768">
    <property type="component" value="Unassembled WGS sequence"/>
</dbReference>
<organism evidence="2 3">
    <name type="scientific">Rhizobium chutanense</name>
    <dbReference type="NCBI Taxonomy" id="2035448"/>
    <lineage>
        <taxon>Bacteria</taxon>
        <taxon>Pseudomonadati</taxon>
        <taxon>Pseudomonadota</taxon>
        <taxon>Alphaproteobacteria</taxon>
        <taxon>Hyphomicrobiales</taxon>
        <taxon>Rhizobiaceae</taxon>
        <taxon>Rhizobium/Agrobacterium group</taxon>
        <taxon>Rhizobium</taxon>
    </lineage>
</organism>
<evidence type="ECO:0000313" key="2">
    <source>
        <dbReference type="EMBL" id="PDT02467.1"/>
    </source>
</evidence>
<feature type="region of interest" description="Disordered" evidence="1">
    <location>
        <begin position="52"/>
        <end position="74"/>
    </location>
</feature>
<feature type="compositionally biased region" description="Basic and acidic residues" evidence="1">
    <location>
        <begin position="52"/>
        <end position="66"/>
    </location>
</feature>